<accession>A0A0D8J0Q3</accession>
<dbReference type="PANTHER" id="PTHR46124:SF2">
    <property type="entry name" value="D-AMINOACYL-TRNA DEACYLASE"/>
    <property type="match status" value="1"/>
</dbReference>
<organism evidence="4 5">
    <name type="scientific">Ruthenibacterium lactatiformans</name>
    <dbReference type="NCBI Taxonomy" id="1550024"/>
    <lineage>
        <taxon>Bacteria</taxon>
        <taxon>Bacillati</taxon>
        <taxon>Bacillota</taxon>
        <taxon>Clostridia</taxon>
        <taxon>Eubacteriales</taxon>
        <taxon>Oscillospiraceae</taxon>
        <taxon>Ruthenibacterium</taxon>
    </lineage>
</organism>
<feature type="binding site" evidence="3">
    <location>
        <position position="8"/>
    </location>
    <ligand>
        <name>a divalent metal cation</name>
        <dbReference type="ChEBI" id="CHEBI:60240"/>
        <label>1</label>
    </ligand>
</feature>
<dbReference type="InterPro" id="IPR001130">
    <property type="entry name" value="TatD-like"/>
</dbReference>
<evidence type="ECO:0000256" key="1">
    <source>
        <dbReference type="ARBA" id="ARBA00022723"/>
    </source>
</evidence>
<dbReference type="RefSeq" id="WP_050005170.1">
    <property type="nucleotide sequence ID" value="NZ_CAQJQL010000019.1"/>
</dbReference>
<reference evidence="4" key="1">
    <citation type="submission" date="2015-02" db="EMBL/GenBank/DDBJ databases">
        <title>A novel member of the family Ruminococcaceae isolated from human feces.</title>
        <authorList>
            <person name="Shkoporov A.N."/>
            <person name="Chaplin A.V."/>
            <person name="Motuzova O.V."/>
            <person name="Kafarskaia L.I."/>
            <person name="Khokhlova E.V."/>
            <person name="Efimov B.A."/>
        </authorList>
    </citation>
    <scope>NUCLEOTIDE SEQUENCE [LARGE SCALE GENOMIC DNA]</scope>
    <source>
        <strain evidence="4">585-1</strain>
    </source>
</reference>
<keyword evidence="1 3" id="KW-0479">Metal-binding</keyword>
<dbReference type="PIRSF" id="PIRSF005902">
    <property type="entry name" value="DNase_TatD"/>
    <property type="match status" value="1"/>
</dbReference>
<dbReference type="SUPFAM" id="SSF51556">
    <property type="entry name" value="Metallo-dependent hydrolases"/>
    <property type="match status" value="1"/>
</dbReference>
<keyword evidence="2 4" id="KW-0378">Hydrolase</keyword>
<keyword evidence="5" id="KW-1185">Reference proteome</keyword>
<dbReference type="GO" id="GO:0046872">
    <property type="term" value="F:metal ion binding"/>
    <property type="evidence" value="ECO:0007669"/>
    <property type="project" value="UniProtKB-KW"/>
</dbReference>
<dbReference type="Proteomes" id="UP000032483">
    <property type="component" value="Unassembled WGS sequence"/>
</dbReference>
<feature type="binding site" evidence="3">
    <location>
        <position position="103"/>
    </location>
    <ligand>
        <name>a divalent metal cation</name>
        <dbReference type="ChEBI" id="CHEBI:60240"/>
        <label>1</label>
    </ligand>
</feature>
<evidence type="ECO:0000256" key="2">
    <source>
        <dbReference type="ARBA" id="ARBA00022801"/>
    </source>
</evidence>
<protein>
    <submittedName>
        <fullName evidence="4">Hydrolase</fullName>
    </submittedName>
</protein>
<evidence type="ECO:0000256" key="3">
    <source>
        <dbReference type="PIRSR" id="PIRSR005902-1"/>
    </source>
</evidence>
<dbReference type="GO" id="GO:0016788">
    <property type="term" value="F:hydrolase activity, acting on ester bonds"/>
    <property type="evidence" value="ECO:0007669"/>
    <property type="project" value="InterPro"/>
</dbReference>
<proteinExistence type="predicted"/>
<dbReference type="GO" id="GO:0005829">
    <property type="term" value="C:cytosol"/>
    <property type="evidence" value="ECO:0007669"/>
    <property type="project" value="TreeGrafter"/>
</dbReference>
<dbReference type="InterPro" id="IPR032466">
    <property type="entry name" value="Metal_Hydrolase"/>
</dbReference>
<name>A0A0D8J0Q3_9FIRM</name>
<sequence length="261" mass="28667">MIFDTHAHYTSRRFDGHRDEVLDSLPAQGVCGVVECGVDLATSRAALALAETRPWVWAAAGVHPESLIEDDASTVYEFHGDWRAELAAIEPLYGDPRVVAVGECGLDHHWPVPEDAQLALFEAELAAAQEHSLPILVHDREAHAETYALLKRYRPRGILHAFSGSADDALWIARQGMLLGFGGALTFKNARRAVEAVAALSLENIVLETDCPYMAPEPFRGKECHSGMIRFTAQKVADIKQVPLEEVLRITEQNARALLGV</sequence>
<feature type="binding site" evidence="3">
    <location>
        <position position="6"/>
    </location>
    <ligand>
        <name>a divalent metal cation</name>
        <dbReference type="ChEBI" id="CHEBI:60240"/>
        <label>1</label>
    </ligand>
</feature>
<dbReference type="AlphaFoldDB" id="A0A0D8J0Q3"/>
<dbReference type="Pfam" id="PF01026">
    <property type="entry name" value="TatD_DNase"/>
    <property type="match status" value="1"/>
</dbReference>
<dbReference type="EMBL" id="JXXK01000009">
    <property type="protein sequence ID" value="KJF40126.1"/>
    <property type="molecule type" value="Genomic_DNA"/>
</dbReference>
<dbReference type="InterPro" id="IPR018228">
    <property type="entry name" value="DNase_TatD-rel_CS"/>
</dbReference>
<dbReference type="PROSITE" id="PS01091">
    <property type="entry name" value="TATD_3"/>
    <property type="match status" value="1"/>
</dbReference>
<evidence type="ECO:0000313" key="4">
    <source>
        <dbReference type="EMBL" id="KJF40126.1"/>
    </source>
</evidence>
<dbReference type="Gene3D" id="3.20.20.140">
    <property type="entry name" value="Metal-dependent hydrolases"/>
    <property type="match status" value="1"/>
</dbReference>
<dbReference type="CDD" id="cd01310">
    <property type="entry name" value="TatD_DNAse"/>
    <property type="match status" value="1"/>
</dbReference>
<dbReference type="PANTHER" id="PTHR46124">
    <property type="entry name" value="D-AMINOACYL-TRNA DEACYLASE"/>
    <property type="match status" value="1"/>
</dbReference>
<evidence type="ECO:0000313" key="5">
    <source>
        <dbReference type="Proteomes" id="UP000032483"/>
    </source>
</evidence>
<dbReference type="PATRIC" id="fig|1550024.3.peg.1842"/>
<dbReference type="FunFam" id="3.20.20.140:FF:000005">
    <property type="entry name" value="TatD family hydrolase"/>
    <property type="match status" value="1"/>
</dbReference>
<gene>
    <name evidence="4" type="ORF">TQ39_08105</name>
</gene>
<feature type="binding site" evidence="3">
    <location>
        <position position="210"/>
    </location>
    <ligand>
        <name>a divalent metal cation</name>
        <dbReference type="ChEBI" id="CHEBI:60240"/>
        <label>1</label>
    </ligand>
</feature>
<dbReference type="GeneID" id="42856561"/>
<feature type="binding site" evidence="3">
    <location>
        <position position="160"/>
    </location>
    <ligand>
        <name>a divalent metal cation</name>
        <dbReference type="ChEBI" id="CHEBI:60240"/>
        <label>2</label>
    </ligand>
</feature>
<feature type="binding site" evidence="3">
    <location>
        <position position="138"/>
    </location>
    <ligand>
        <name>a divalent metal cation</name>
        <dbReference type="ChEBI" id="CHEBI:60240"/>
        <label>2</label>
    </ligand>
</feature>
<comment type="caution">
    <text evidence="4">The sequence shown here is derived from an EMBL/GenBank/DDBJ whole genome shotgun (WGS) entry which is preliminary data.</text>
</comment>